<dbReference type="VEuPathDB" id="VectorBase:RSAN_043400"/>
<protein>
    <recommendedName>
        <fullName evidence="2">MADF domain-containing protein</fullName>
    </recommendedName>
</protein>
<feature type="domain" description="MADF" evidence="2">
    <location>
        <begin position="2"/>
        <end position="53"/>
    </location>
</feature>
<gene>
    <name evidence="3" type="ORF">HPB52_001929</name>
</gene>
<dbReference type="EMBL" id="JABSTV010001251">
    <property type="protein sequence ID" value="KAH7950803.1"/>
    <property type="molecule type" value="Genomic_DNA"/>
</dbReference>
<accession>A0A9D4PQD8</accession>
<evidence type="ECO:0000313" key="3">
    <source>
        <dbReference type="EMBL" id="KAH7950803.1"/>
    </source>
</evidence>
<sequence>MSSEEAKARFRNLRTYFFRENHKVTASKSSEAGSSCGEPYCSQWEFFDDLTFLRSCHHPRSNTDATGPGGTAQGSDETDLIMANDEACSNDADADAVAVEIGDSGGESGVPPEGDAYGGEGANAAEVLAVLSQEPPLKKWRRQFEVAENFRREEPQQSVPPSRQDSTSDSSKDENYYFAMMIAQELRLLEPMKRDMLKLRLFEAVLQAKHNVMFERPASSALNPHG</sequence>
<dbReference type="InterPro" id="IPR006578">
    <property type="entry name" value="MADF-dom"/>
</dbReference>
<evidence type="ECO:0000259" key="2">
    <source>
        <dbReference type="Pfam" id="PF10545"/>
    </source>
</evidence>
<keyword evidence="4" id="KW-1185">Reference proteome</keyword>
<feature type="compositionally biased region" description="Polar residues" evidence="1">
    <location>
        <begin position="156"/>
        <end position="169"/>
    </location>
</feature>
<feature type="region of interest" description="Disordered" evidence="1">
    <location>
        <begin position="148"/>
        <end position="171"/>
    </location>
</feature>
<proteinExistence type="predicted"/>
<organism evidence="3 4">
    <name type="scientific">Rhipicephalus sanguineus</name>
    <name type="common">Brown dog tick</name>
    <name type="synonym">Ixodes sanguineus</name>
    <dbReference type="NCBI Taxonomy" id="34632"/>
    <lineage>
        <taxon>Eukaryota</taxon>
        <taxon>Metazoa</taxon>
        <taxon>Ecdysozoa</taxon>
        <taxon>Arthropoda</taxon>
        <taxon>Chelicerata</taxon>
        <taxon>Arachnida</taxon>
        <taxon>Acari</taxon>
        <taxon>Parasitiformes</taxon>
        <taxon>Ixodida</taxon>
        <taxon>Ixodoidea</taxon>
        <taxon>Ixodidae</taxon>
        <taxon>Rhipicephalinae</taxon>
        <taxon>Rhipicephalus</taxon>
        <taxon>Rhipicephalus</taxon>
    </lineage>
</organism>
<evidence type="ECO:0000256" key="1">
    <source>
        <dbReference type="SAM" id="MobiDB-lite"/>
    </source>
</evidence>
<name>A0A9D4PQD8_RHISA</name>
<evidence type="ECO:0000313" key="4">
    <source>
        <dbReference type="Proteomes" id="UP000821837"/>
    </source>
</evidence>
<reference evidence="3" key="2">
    <citation type="submission" date="2021-09" db="EMBL/GenBank/DDBJ databases">
        <authorList>
            <person name="Jia N."/>
            <person name="Wang J."/>
            <person name="Shi W."/>
            <person name="Du L."/>
            <person name="Sun Y."/>
            <person name="Zhan W."/>
            <person name="Jiang J."/>
            <person name="Wang Q."/>
            <person name="Zhang B."/>
            <person name="Ji P."/>
            <person name="Sakyi L.B."/>
            <person name="Cui X."/>
            <person name="Yuan T."/>
            <person name="Jiang B."/>
            <person name="Yang W."/>
            <person name="Lam T.T.-Y."/>
            <person name="Chang Q."/>
            <person name="Ding S."/>
            <person name="Wang X."/>
            <person name="Zhu J."/>
            <person name="Ruan X."/>
            <person name="Zhao L."/>
            <person name="Wei J."/>
            <person name="Que T."/>
            <person name="Du C."/>
            <person name="Cheng J."/>
            <person name="Dai P."/>
            <person name="Han X."/>
            <person name="Huang E."/>
            <person name="Gao Y."/>
            <person name="Liu J."/>
            <person name="Shao H."/>
            <person name="Ye R."/>
            <person name="Li L."/>
            <person name="Wei W."/>
            <person name="Wang X."/>
            <person name="Wang C."/>
            <person name="Huo Q."/>
            <person name="Li W."/>
            <person name="Guo W."/>
            <person name="Chen H."/>
            <person name="Chen S."/>
            <person name="Zhou L."/>
            <person name="Zhou L."/>
            <person name="Ni X."/>
            <person name="Tian J."/>
            <person name="Zhou Y."/>
            <person name="Sheng Y."/>
            <person name="Liu T."/>
            <person name="Pan Y."/>
            <person name="Xia L."/>
            <person name="Li J."/>
            <person name="Zhao F."/>
            <person name="Cao W."/>
        </authorList>
    </citation>
    <scope>NUCLEOTIDE SEQUENCE</scope>
    <source>
        <strain evidence="3">Rsan-2018</strain>
        <tissue evidence="3">Larvae</tissue>
    </source>
</reference>
<comment type="caution">
    <text evidence="3">The sequence shown here is derived from an EMBL/GenBank/DDBJ whole genome shotgun (WGS) entry which is preliminary data.</text>
</comment>
<reference evidence="3" key="1">
    <citation type="journal article" date="2020" name="Cell">
        <title>Large-Scale Comparative Analyses of Tick Genomes Elucidate Their Genetic Diversity and Vector Capacities.</title>
        <authorList>
            <consortium name="Tick Genome and Microbiome Consortium (TIGMIC)"/>
            <person name="Jia N."/>
            <person name="Wang J."/>
            <person name="Shi W."/>
            <person name="Du L."/>
            <person name="Sun Y."/>
            <person name="Zhan W."/>
            <person name="Jiang J.F."/>
            <person name="Wang Q."/>
            <person name="Zhang B."/>
            <person name="Ji P."/>
            <person name="Bell-Sakyi L."/>
            <person name="Cui X.M."/>
            <person name="Yuan T.T."/>
            <person name="Jiang B.G."/>
            <person name="Yang W.F."/>
            <person name="Lam T.T."/>
            <person name="Chang Q.C."/>
            <person name="Ding S.J."/>
            <person name="Wang X.J."/>
            <person name="Zhu J.G."/>
            <person name="Ruan X.D."/>
            <person name="Zhao L."/>
            <person name="Wei J.T."/>
            <person name="Ye R.Z."/>
            <person name="Que T.C."/>
            <person name="Du C.H."/>
            <person name="Zhou Y.H."/>
            <person name="Cheng J.X."/>
            <person name="Dai P.F."/>
            <person name="Guo W.B."/>
            <person name="Han X.H."/>
            <person name="Huang E.J."/>
            <person name="Li L.F."/>
            <person name="Wei W."/>
            <person name="Gao Y.C."/>
            <person name="Liu J.Z."/>
            <person name="Shao H.Z."/>
            <person name="Wang X."/>
            <person name="Wang C.C."/>
            <person name="Yang T.C."/>
            <person name="Huo Q.B."/>
            <person name="Li W."/>
            <person name="Chen H.Y."/>
            <person name="Chen S.E."/>
            <person name="Zhou L.G."/>
            <person name="Ni X.B."/>
            <person name="Tian J.H."/>
            <person name="Sheng Y."/>
            <person name="Liu T."/>
            <person name="Pan Y.S."/>
            <person name="Xia L.Y."/>
            <person name="Li J."/>
            <person name="Zhao F."/>
            <person name="Cao W.C."/>
        </authorList>
    </citation>
    <scope>NUCLEOTIDE SEQUENCE</scope>
    <source>
        <strain evidence="3">Rsan-2018</strain>
    </source>
</reference>
<dbReference type="AlphaFoldDB" id="A0A9D4PQD8"/>
<dbReference type="Proteomes" id="UP000821837">
    <property type="component" value="Chromosome 5"/>
</dbReference>
<dbReference type="Pfam" id="PF10545">
    <property type="entry name" value="MADF_DNA_bdg"/>
    <property type="match status" value="1"/>
</dbReference>